<protein>
    <submittedName>
        <fullName evidence="1">Uncharacterized protein</fullName>
    </submittedName>
</protein>
<dbReference type="Gene3D" id="3.15.20.10">
    <property type="entry name" value="Bactericidal permeability-increasing protein, domain 2"/>
    <property type="match status" value="1"/>
</dbReference>
<dbReference type="AlphaFoldDB" id="A0AAE1BCK8"/>
<evidence type="ECO:0000313" key="1">
    <source>
        <dbReference type="EMBL" id="KAK3803677.1"/>
    </source>
</evidence>
<dbReference type="GO" id="GO:0008289">
    <property type="term" value="F:lipid binding"/>
    <property type="evidence" value="ECO:0007669"/>
    <property type="project" value="InterPro"/>
</dbReference>
<dbReference type="EMBL" id="JAWDGP010000113">
    <property type="protein sequence ID" value="KAK3803677.1"/>
    <property type="molecule type" value="Genomic_DNA"/>
</dbReference>
<dbReference type="SUPFAM" id="SSF55394">
    <property type="entry name" value="Bactericidal permeability-increasing protein, BPI"/>
    <property type="match status" value="1"/>
</dbReference>
<name>A0AAE1BCK8_9GAST</name>
<dbReference type="Proteomes" id="UP001283361">
    <property type="component" value="Unassembled WGS sequence"/>
</dbReference>
<gene>
    <name evidence="1" type="ORF">RRG08_023390</name>
</gene>
<proteinExistence type="predicted"/>
<organism evidence="1 2">
    <name type="scientific">Elysia crispata</name>
    <name type="common">lettuce slug</name>
    <dbReference type="NCBI Taxonomy" id="231223"/>
    <lineage>
        <taxon>Eukaryota</taxon>
        <taxon>Metazoa</taxon>
        <taxon>Spiralia</taxon>
        <taxon>Lophotrochozoa</taxon>
        <taxon>Mollusca</taxon>
        <taxon>Gastropoda</taxon>
        <taxon>Heterobranchia</taxon>
        <taxon>Euthyneura</taxon>
        <taxon>Panpulmonata</taxon>
        <taxon>Sacoglossa</taxon>
        <taxon>Placobranchoidea</taxon>
        <taxon>Plakobranchidae</taxon>
        <taxon>Elysia</taxon>
    </lineage>
</organism>
<accession>A0AAE1BCK8</accession>
<dbReference type="InterPro" id="IPR017943">
    <property type="entry name" value="Bactericidal_perm-incr_a/b_dom"/>
</dbReference>
<keyword evidence="2" id="KW-1185">Reference proteome</keyword>
<feature type="non-terminal residue" evidence="1">
    <location>
        <position position="70"/>
    </location>
</feature>
<sequence length="70" mass="7661">HQAHKSGLLKCQVTKSELPEQLRSYLNTTCDDDCIGTAIPEIGERTPLAPLWRLVPSLAPCLMSLSPQTS</sequence>
<reference evidence="1" key="1">
    <citation type="journal article" date="2023" name="G3 (Bethesda)">
        <title>A reference genome for the long-term kleptoplast-retaining sea slug Elysia crispata morphotype clarki.</title>
        <authorList>
            <person name="Eastman K.E."/>
            <person name="Pendleton A.L."/>
            <person name="Shaikh M.A."/>
            <person name="Suttiyut T."/>
            <person name="Ogas R."/>
            <person name="Tomko P."/>
            <person name="Gavelis G."/>
            <person name="Widhalm J.R."/>
            <person name="Wisecaver J.H."/>
        </authorList>
    </citation>
    <scope>NUCLEOTIDE SEQUENCE</scope>
    <source>
        <strain evidence="1">ECLA1</strain>
    </source>
</reference>
<comment type="caution">
    <text evidence="1">The sequence shown here is derived from an EMBL/GenBank/DDBJ whole genome shotgun (WGS) entry which is preliminary data.</text>
</comment>
<evidence type="ECO:0000313" key="2">
    <source>
        <dbReference type="Proteomes" id="UP001283361"/>
    </source>
</evidence>